<evidence type="ECO:0000313" key="7">
    <source>
        <dbReference type="EMBL" id="SHG00218.1"/>
    </source>
</evidence>
<protein>
    <recommendedName>
        <fullName evidence="6">O-antigen ligase-related domain-containing protein</fullName>
    </recommendedName>
</protein>
<feature type="transmembrane region" description="Helical" evidence="5">
    <location>
        <begin position="244"/>
        <end position="267"/>
    </location>
</feature>
<dbReference type="EMBL" id="FQUU01000028">
    <property type="protein sequence ID" value="SHG00218.1"/>
    <property type="molecule type" value="Genomic_DNA"/>
</dbReference>
<keyword evidence="3 5" id="KW-1133">Transmembrane helix</keyword>
<dbReference type="AlphaFoldDB" id="A0A1M5G963"/>
<evidence type="ECO:0000256" key="4">
    <source>
        <dbReference type="ARBA" id="ARBA00023136"/>
    </source>
</evidence>
<comment type="subcellular location">
    <subcellularLocation>
        <location evidence="1">Membrane</location>
        <topology evidence="1">Multi-pass membrane protein</topology>
    </subcellularLocation>
</comment>
<feature type="transmembrane region" description="Helical" evidence="5">
    <location>
        <begin position="446"/>
        <end position="463"/>
    </location>
</feature>
<gene>
    <name evidence="7" type="ORF">SAMN02745131_04085</name>
</gene>
<feature type="transmembrane region" description="Helical" evidence="5">
    <location>
        <begin position="55"/>
        <end position="73"/>
    </location>
</feature>
<reference evidence="7 8" key="1">
    <citation type="submission" date="2016-11" db="EMBL/GenBank/DDBJ databases">
        <authorList>
            <person name="Jaros S."/>
            <person name="Januszkiewicz K."/>
            <person name="Wedrychowicz H."/>
        </authorList>
    </citation>
    <scope>NUCLEOTIDE SEQUENCE [LARGE SCALE GENOMIC DNA]</scope>
    <source>
        <strain evidence="7 8">DSM 18119</strain>
    </source>
</reference>
<dbReference type="STRING" id="1121884.SAMN02745131_04085"/>
<dbReference type="InterPro" id="IPR007016">
    <property type="entry name" value="O-antigen_ligase-rel_domated"/>
</dbReference>
<feature type="transmembrane region" description="Helical" evidence="5">
    <location>
        <begin position="322"/>
        <end position="340"/>
    </location>
</feature>
<feature type="transmembrane region" description="Helical" evidence="5">
    <location>
        <begin position="416"/>
        <end position="434"/>
    </location>
</feature>
<dbReference type="InterPro" id="IPR051533">
    <property type="entry name" value="WaaL-like"/>
</dbReference>
<evidence type="ECO:0000256" key="3">
    <source>
        <dbReference type="ARBA" id="ARBA00022989"/>
    </source>
</evidence>
<feature type="transmembrane region" description="Helical" evidence="5">
    <location>
        <begin position="32"/>
        <end position="49"/>
    </location>
</feature>
<organism evidence="7 8">
    <name type="scientific">Flavisolibacter ginsengisoli DSM 18119</name>
    <dbReference type="NCBI Taxonomy" id="1121884"/>
    <lineage>
        <taxon>Bacteria</taxon>
        <taxon>Pseudomonadati</taxon>
        <taxon>Bacteroidota</taxon>
        <taxon>Chitinophagia</taxon>
        <taxon>Chitinophagales</taxon>
        <taxon>Chitinophagaceae</taxon>
        <taxon>Flavisolibacter</taxon>
    </lineage>
</organism>
<evidence type="ECO:0000259" key="6">
    <source>
        <dbReference type="Pfam" id="PF04932"/>
    </source>
</evidence>
<feature type="domain" description="O-antigen ligase-related" evidence="6">
    <location>
        <begin position="284"/>
        <end position="423"/>
    </location>
</feature>
<evidence type="ECO:0000256" key="2">
    <source>
        <dbReference type="ARBA" id="ARBA00022692"/>
    </source>
</evidence>
<feature type="transmembrane region" description="Helical" evidence="5">
    <location>
        <begin position="134"/>
        <end position="154"/>
    </location>
</feature>
<keyword evidence="4 5" id="KW-0472">Membrane</keyword>
<feature type="transmembrane region" description="Helical" evidence="5">
    <location>
        <begin position="104"/>
        <end position="122"/>
    </location>
</feature>
<feature type="transmembrane region" description="Helical" evidence="5">
    <location>
        <begin position="299"/>
        <end position="315"/>
    </location>
</feature>
<evidence type="ECO:0000313" key="8">
    <source>
        <dbReference type="Proteomes" id="UP000184048"/>
    </source>
</evidence>
<feature type="transmembrane region" description="Helical" evidence="5">
    <location>
        <begin position="197"/>
        <end position="215"/>
    </location>
</feature>
<feature type="transmembrane region" description="Helical" evidence="5">
    <location>
        <begin position="80"/>
        <end position="98"/>
    </location>
</feature>
<dbReference type="PANTHER" id="PTHR37422">
    <property type="entry name" value="TEICHURONIC ACID BIOSYNTHESIS PROTEIN TUAE"/>
    <property type="match status" value="1"/>
</dbReference>
<sequence>MAEEKYIRQKIRHNPVLSFFQRTLIIEKMNNWVGILIIGLVAGIFGYLLSNNFMVGAGVLGGIIGIGILLLCILSVEWGIYINLIFLFICTHISRLFFNDDLPVGIVADVLILATFMGLFFGKYDLKKSSKAFFSKRPVIMYLVVLGYLCLELFNPYGHSLQGWSLIVRKVVESFILIFICYNVFTDLSRINNFLRVLFVCALVAGLYGCIQQWHGLFPFEINWVHSSELRLNLIYLFGTYRKFSFFSGPTEFGIIMAGCTLLFVLLGINEKKIIYKALLIGGSIFMLLGMSYSGTRTANAMLVGGIGLYILLTIHKKATRIFAVFAVLGFLFIMFAPIYSSETIIRFRTSFSGSEDASYNVREANRASIQPYIYSHPFGGGLSTTGENGQKYNPGHQLAGFPTDSSYVNKSLETGWIGMILTCILYFVTVQYAVRGYFNTKNPRIKAMFAAITAFLFAYYIGEIAQEAIGQFSNTMVYFPVVAILLQLRQQTAGKEDVDRPSYYGDQYK</sequence>
<dbReference type="Proteomes" id="UP000184048">
    <property type="component" value="Unassembled WGS sequence"/>
</dbReference>
<proteinExistence type="predicted"/>
<feature type="transmembrane region" description="Helical" evidence="5">
    <location>
        <begin position="166"/>
        <end position="185"/>
    </location>
</feature>
<evidence type="ECO:0000256" key="1">
    <source>
        <dbReference type="ARBA" id="ARBA00004141"/>
    </source>
</evidence>
<keyword evidence="2 5" id="KW-0812">Transmembrane</keyword>
<name>A0A1M5G963_9BACT</name>
<accession>A0A1M5G963</accession>
<dbReference type="Pfam" id="PF04932">
    <property type="entry name" value="Wzy_C"/>
    <property type="match status" value="1"/>
</dbReference>
<keyword evidence="8" id="KW-1185">Reference proteome</keyword>
<dbReference type="PANTHER" id="PTHR37422:SF13">
    <property type="entry name" value="LIPOPOLYSACCHARIDE BIOSYNTHESIS PROTEIN PA4999-RELATED"/>
    <property type="match status" value="1"/>
</dbReference>
<evidence type="ECO:0000256" key="5">
    <source>
        <dbReference type="SAM" id="Phobius"/>
    </source>
</evidence>
<dbReference type="GO" id="GO:0016020">
    <property type="term" value="C:membrane"/>
    <property type="evidence" value="ECO:0007669"/>
    <property type="project" value="UniProtKB-SubCell"/>
</dbReference>
<feature type="transmembrane region" description="Helical" evidence="5">
    <location>
        <begin position="274"/>
        <end position="293"/>
    </location>
</feature>
<dbReference type="OrthoDB" id="783093at2"/>
<dbReference type="RefSeq" id="WP_072837195.1">
    <property type="nucleotide sequence ID" value="NZ_FQUU01000028.1"/>
</dbReference>